<dbReference type="NCBIfam" id="TIGR00450">
    <property type="entry name" value="mnmE_trmE_thdF"/>
    <property type="match status" value="1"/>
</dbReference>
<dbReference type="SUPFAM" id="SSF52540">
    <property type="entry name" value="P-loop containing nucleoside triphosphate hydrolases"/>
    <property type="match status" value="1"/>
</dbReference>
<dbReference type="PANTHER" id="PTHR42714">
    <property type="entry name" value="TRNA MODIFICATION GTPASE GTPBP3"/>
    <property type="match status" value="1"/>
</dbReference>
<dbReference type="GO" id="GO:0005525">
    <property type="term" value="F:GTP binding"/>
    <property type="evidence" value="ECO:0007669"/>
    <property type="project" value="UniProtKB-KW"/>
</dbReference>
<dbReference type="HAMAP" id="MF_00379">
    <property type="entry name" value="GTPase_MnmE"/>
    <property type="match status" value="1"/>
</dbReference>
<dbReference type="GO" id="GO:0002098">
    <property type="term" value="P:tRNA wobble uridine modification"/>
    <property type="evidence" value="ECO:0007669"/>
    <property type="project" value="TreeGrafter"/>
</dbReference>
<accession>A0A381YWI3</accession>
<dbReference type="InterPro" id="IPR027266">
    <property type="entry name" value="TrmE/GcvT-like"/>
</dbReference>
<feature type="domain" description="TrmE-type G" evidence="6">
    <location>
        <begin position="214"/>
        <end position="356"/>
    </location>
</feature>
<evidence type="ECO:0000256" key="5">
    <source>
        <dbReference type="ARBA" id="ARBA00023134"/>
    </source>
</evidence>
<dbReference type="InterPro" id="IPR006073">
    <property type="entry name" value="GTP-bd"/>
</dbReference>
<keyword evidence="5" id="KW-0342">GTP-binding</keyword>
<dbReference type="AlphaFoldDB" id="A0A381YWI3"/>
<dbReference type="InterPro" id="IPR031168">
    <property type="entry name" value="G_TrmE"/>
</dbReference>
<dbReference type="Pfam" id="PF12631">
    <property type="entry name" value="MnmE_helical"/>
    <property type="match status" value="1"/>
</dbReference>
<dbReference type="InterPro" id="IPR018948">
    <property type="entry name" value="GTP-bd_TrmE_N"/>
</dbReference>
<dbReference type="Gene3D" id="3.30.1360.120">
    <property type="entry name" value="Probable tRNA modification gtpase trme, domain 1"/>
    <property type="match status" value="1"/>
</dbReference>
<name>A0A381YWI3_9ZZZZ</name>
<keyword evidence="3" id="KW-0819">tRNA processing</keyword>
<organism evidence="7">
    <name type="scientific">marine metagenome</name>
    <dbReference type="NCBI Taxonomy" id="408172"/>
    <lineage>
        <taxon>unclassified sequences</taxon>
        <taxon>metagenomes</taxon>
        <taxon>ecological metagenomes</taxon>
    </lineage>
</organism>
<dbReference type="NCBIfam" id="TIGR00231">
    <property type="entry name" value="small_GTP"/>
    <property type="match status" value="1"/>
</dbReference>
<dbReference type="CDD" id="cd04164">
    <property type="entry name" value="trmE"/>
    <property type="match status" value="1"/>
</dbReference>
<dbReference type="InterPro" id="IPR027368">
    <property type="entry name" value="MnmE_dom2"/>
</dbReference>
<evidence type="ECO:0000256" key="3">
    <source>
        <dbReference type="ARBA" id="ARBA00022694"/>
    </source>
</evidence>
<protein>
    <recommendedName>
        <fullName evidence="6">TrmE-type G domain-containing protein</fullName>
    </recommendedName>
</protein>
<gene>
    <name evidence="7" type="ORF">METZ01_LOCUS133856</name>
</gene>
<evidence type="ECO:0000256" key="2">
    <source>
        <dbReference type="ARBA" id="ARBA00011043"/>
    </source>
</evidence>
<dbReference type="NCBIfam" id="NF003661">
    <property type="entry name" value="PRK05291.1-3"/>
    <property type="match status" value="1"/>
</dbReference>
<reference evidence="7" key="1">
    <citation type="submission" date="2018-05" db="EMBL/GenBank/DDBJ databases">
        <authorList>
            <person name="Lanie J.A."/>
            <person name="Ng W.-L."/>
            <person name="Kazmierczak K.M."/>
            <person name="Andrzejewski T.M."/>
            <person name="Davidsen T.M."/>
            <person name="Wayne K.J."/>
            <person name="Tettelin H."/>
            <person name="Glass J.I."/>
            <person name="Rusch D."/>
            <person name="Podicherti R."/>
            <person name="Tsui H.-C.T."/>
            <person name="Winkler M.E."/>
        </authorList>
    </citation>
    <scope>NUCLEOTIDE SEQUENCE</scope>
</reference>
<dbReference type="PRINTS" id="PR00449">
    <property type="entry name" value="RASTRNSFRMNG"/>
</dbReference>
<dbReference type="InterPro" id="IPR027417">
    <property type="entry name" value="P-loop_NTPase"/>
</dbReference>
<dbReference type="GO" id="GO:0030488">
    <property type="term" value="P:tRNA methylation"/>
    <property type="evidence" value="ECO:0007669"/>
    <property type="project" value="TreeGrafter"/>
</dbReference>
<dbReference type="GO" id="GO:0005739">
    <property type="term" value="C:mitochondrion"/>
    <property type="evidence" value="ECO:0007669"/>
    <property type="project" value="UniProtKB-SubCell"/>
</dbReference>
<dbReference type="Gene3D" id="3.40.50.300">
    <property type="entry name" value="P-loop containing nucleotide triphosphate hydrolases"/>
    <property type="match status" value="1"/>
</dbReference>
<proteinExistence type="inferred from homology"/>
<comment type="similarity">
    <text evidence="2">Belongs to the TRAFAC class TrmE-Era-EngA-EngB-Septin-like GTPase superfamily. TrmE GTPase family.</text>
</comment>
<dbReference type="GO" id="GO:0003924">
    <property type="term" value="F:GTPase activity"/>
    <property type="evidence" value="ECO:0007669"/>
    <property type="project" value="InterPro"/>
</dbReference>
<evidence type="ECO:0000256" key="1">
    <source>
        <dbReference type="ARBA" id="ARBA00004173"/>
    </source>
</evidence>
<dbReference type="InterPro" id="IPR005225">
    <property type="entry name" value="Small_GTP-bd"/>
</dbReference>
<dbReference type="PANTHER" id="PTHR42714:SF2">
    <property type="entry name" value="TRNA MODIFICATION GTPASE GTPBP3, MITOCHONDRIAL"/>
    <property type="match status" value="1"/>
</dbReference>
<dbReference type="CDD" id="cd14858">
    <property type="entry name" value="TrmE_N"/>
    <property type="match status" value="1"/>
</dbReference>
<evidence type="ECO:0000313" key="7">
    <source>
        <dbReference type="EMBL" id="SVA81002.1"/>
    </source>
</evidence>
<sequence length="433" mass="48065">MTIYALSTANGIAGLAVIRVSGHLALTALKTLSRKSHFEPNLMTRTNFFDPQTGQQIDKGLAVFFAKPNSFTGEDVVEIHIHGGFSTVNLTLKALGSIDQLRLAEPGEFSKRAFINNKMDLTAIEAMGDLINAQTEVQHNQALNQMGGSLNKLYMSWRKDLVELVAYLEAEIDFVDEDIPEDILKNTNSKIDNLLQQMNQHLDERHKGEILRDGFRVAIIGAPNVGKSSLLNALARRDVAIVSDEVGTTRDAIEVRLNVSGYPVIFTDTAGLRETSDSIEKKGIDVTYKKILESNLVLEIFDNPTNLEFKKDQLVALNKCDQVNQEKLKFKSAINISAKSGEGIEELLRAISSKVKENFLQESSTVPTKTRYILGVQKTVQSLLNAKNVNLISQTELIVEELRLAINEIGRLTGAVDVEEYLEVIFRDFCIGK</sequence>
<dbReference type="PROSITE" id="PS51709">
    <property type="entry name" value="G_TRME"/>
    <property type="match status" value="1"/>
</dbReference>
<dbReference type="EMBL" id="UINC01019165">
    <property type="protein sequence ID" value="SVA81002.1"/>
    <property type="molecule type" value="Genomic_DNA"/>
</dbReference>
<evidence type="ECO:0000256" key="4">
    <source>
        <dbReference type="ARBA" id="ARBA00022741"/>
    </source>
</evidence>
<evidence type="ECO:0000259" key="6">
    <source>
        <dbReference type="PROSITE" id="PS51709"/>
    </source>
</evidence>
<dbReference type="Pfam" id="PF10396">
    <property type="entry name" value="TrmE_N"/>
    <property type="match status" value="1"/>
</dbReference>
<dbReference type="InterPro" id="IPR025867">
    <property type="entry name" value="MnmE_helical"/>
</dbReference>
<dbReference type="InterPro" id="IPR004520">
    <property type="entry name" value="GTPase_MnmE"/>
</dbReference>
<dbReference type="Pfam" id="PF01926">
    <property type="entry name" value="MMR_HSR1"/>
    <property type="match status" value="1"/>
</dbReference>
<dbReference type="FunFam" id="3.30.1360.120:FF:000007">
    <property type="entry name" value="tRNA modification GTPase GTPBP3, mitochondrial"/>
    <property type="match status" value="1"/>
</dbReference>
<keyword evidence="4" id="KW-0547">Nucleotide-binding</keyword>
<comment type="subcellular location">
    <subcellularLocation>
        <location evidence="1">Mitochondrion</location>
    </subcellularLocation>
</comment>
<dbReference type="Gene3D" id="1.20.120.430">
    <property type="entry name" value="tRNA modification GTPase MnmE domain 2"/>
    <property type="match status" value="1"/>
</dbReference>